<dbReference type="PANTHER" id="PTHR34819:SF3">
    <property type="entry name" value="CELL SURFACE PROTEIN"/>
    <property type="match status" value="1"/>
</dbReference>
<protein>
    <submittedName>
        <fullName evidence="4">Conserved repeat domain-containing protein</fullName>
    </submittedName>
</protein>
<evidence type="ECO:0000313" key="5">
    <source>
        <dbReference type="Proteomes" id="UP000243588"/>
    </source>
</evidence>
<dbReference type="EMBL" id="FNDQ01000007">
    <property type="protein sequence ID" value="SDH58443.1"/>
    <property type="molecule type" value="Genomic_DNA"/>
</dbReference>
<sequence length="2179" mass="233903">MDSITGILWPNRPPQFTISIGKTPGSIKILIVRCVFLRAKERESVFALLSQAIAITTQQKTKLKHINKQQMKNKTTFLLWKRLIIFLVLLVPLTYGYGQERVYATKMMSSSNVSNSNNAVDGDLSTKAVLSKGGIAGTGSSSLEIGFTQSVPANKIVFIKIGVSEKQFLTGLLGSTLGGILDGVVSGLIGNQVFDIVAKNGSNVVYRGASDKIFEKESKLSVIQDDKGDFLLSVNIDSSITSIHITNSNKALLPFKGGEFDVYGAFYENSTAADCGKPVGTSYDAIGIDISLLKGFTDNKYHLAIDSNAATYSVLKSGGVLSVGVGGHLSQYFNFPTTSAADATFNIKIGANKGLLDLNVINALEVRAYNKNQLVYNRSLSGGLLNGTELLTLLNGKEPSILTFAPGKAFDKVELRINTAIGVELANDGLHIYDVERYDGKTCVNPQVVVPTPTAVPFETASCATSIIDFENVDFATNAIDGNNETYASLIASAGSLLSSLPAHGMIQMGYDTTVPAYTTSYIRIDSQDEVLEKLLGGTLGKALDAVVGALIGDSYFEVEAYNGSTSVAKTTSQNGFAGTTGGKMTVVQDKMGRYYLAVTPNSSYNSIKVTNKVSSIPNGETRTLKVYNMCREIGTDACFAPQFTSYDQKGVTLSLGKLGEAGAKDPYKAISDNSSEYSEISTGLITLGGSVGQMVYFNTPSQIGDELQVRLQLDPTSLASINLIGSYKVKTYLGDKEQETFGLQQGLVNNLDLLSLFKSGGIQTLKFDTRKTFDRVEINAFAGVNVSVTPAIRLYGVKRVNDACSVTTGVSPFISPVCATTLIGAENANDINNLFDGNFDSYTTLQSGAGILLGLGKKEGYVELGYENSVKANVTSYVRIDFESDKLKALLGGSLGNVVGGLLNNVLLGDHYFKVEVKDSKGRTVLEEGSQAVTSSFKNGKIRVIVDALGRTYLAITPSKEYKSIKITDVSKALVGATAAPNSMNVYGMCYETGSDTCAPAFATSYEYDGLSLSVNDLGKAGVTNPEWAINENTTNFSQISLGTLGVGASVKQFIYFNTLSVPNDVTKIRLKVGQGGVTVPLLESLEIIAYNGDAKVATLDWKNGLVEGVDVLNLIKAGNVLDIPFKVAGRYDRISVGIKNVLNVGVFPPVELYGVTRSCSVYASSDVVSWKSYKVDGNSKTTTVKGGEMVEYTIHVKNNGSASLLGFTVNDELPKGLTYVSGGDFYNGKVHFTSDVELKTGKMTSFSFIAKVNDNLEGIDVIKNIAVVRVNQTGEEIPSFPPTDNNKPTTPDTTKKPGTEIGVTPNYDVAITKTGSSNGANSNQALVGDELTYLITVKNTGNKDLKSFVIQDVISEAVPAVIEIIDNGGGIVDDNKITYKIGVLKVGESIDFTLKTKVKNAPSANEVVNKAVVTYKNTQGVEESKEVEYKLSTNCKPIDKSSITTSTILKVCYGEVVELKAKLYGRGKPKLDNPIFKWYKTKDRTDVPQIGSSITVTALADTTYYVTVEDFGYCFQGDAAEVKVELDSMPAKPTVNGKSEVICSGDERILTVNEEANFYQWYLNGVAIEGNVDKNATKEEQEQEAKRGKEKTFIADQPGVYTVRIKTDQKCFSEPSDPIVIEYNPVPELEIEGGNRRGLKFVPESKTPVSIKLPVVYTNGSNVVWNDHTGKKLKTGDIVEFTAPGIYTLTVSSESSNGCATFESLVVNVWDSSVCPPLTERVYATGVGKWQTTSYTTLGGFVAGKENATDTDPTTHSTISTTVALLGLGTTWQNIYFDGDQPVPAGTPVTIKLGKEYSGLVLAGGMSVVGLDANGKRIGAIKPVAGGVLDLLASDNVFEYTFVPSDKNGAQAYHGVQISLGALVGVAQLAKVYGVYYEKRVDAFSPGYCAPVTTGVHESVLDVLHGVQDIGLGVASATASVSHAWNAVDDDLETYAMISRGVAVANMASLTVVFKQQAVPGDKLHIITEVPGNPVLSLELIKGYKIQRYLGDQKVGEEIDGTGGVKVIDLKLLGIGYKNKFKMIIDEVDEPFDRVKISYGSIVGVLGNFTKVYEVSIAPKIDLGSNFDIEKDTKDICNSGVLEILPSDACSTYKIFTQEKGGDELTDLGENKFKMPGKITPIEEVDDDGKPTGVLYEVIFVQTYRNGCLVGRRIPIKVKTKNCSVKSNLNVTHKIKI</sequence>
<evidence type="ECO:0000256" key="2">
    <source>
        <dbReference type="SAM" id="Phobius"/>
    </source>
</evidence>
<reference evidence="5" key="1">
    <citation type="submission" date="2016-10" db="EMBL/GenBank/DDBJ databases">
        <authorList>
            <person name="Varghese N."/>
            <person name="Submissions S."/>
        </authorList>
    </citation>
    <scope>NUCLEOTIDE SEQUENCE [LARGE SCALE GENOMIC DNA]</scope>
    <source>
        <strain evidence="5">DSM 23313</strain>
    </source>
</reference>
<dbReference type="Proteomes" id="UP000243588">
    <property type="component" value="Unassembled WGS sequence"/>
</dbReference>
<dbReference type="InterPro" id="IPR051172">
    <property type="entry name" value="Chlamydia_OmcB"/>
</dbReference>
<dbReference type="NCBIfam" id="TIGR01451">
    <property type="entry name" value="B_ant_repeat"/>
    <property type="match status" value="2"/>
</dbReference>
<evidence type="ECO:0000256" key="1">
    <source>
        <dbReference type="SAM" id="MobiDB-lite"/>
    </source>
</evidence>
<dbReference type="RefSeq" id="WP_245722947.1">
    <property type="nucleotide sequence ID" value="NZ_FNDQ01000007.1"/>
</dbReference>
<evidence type="ECO:0000313" key="4">
    <source>
        <dbReference type="EMBL" id="SDH58443.1"/>
    </source>
</evidence>
<feature type="compositionally biased region" description="Low complexity" evidence="1">
    <location>
        <begin position="1284"/>
        <end position="1294"/>
    </location>
</feature>
<dbReference type="Pfam" id="PF01345">
    <property type="entry name" value="DUF11"/>
    <property type="match status" value="2"/>
</dbReference>
<gene>
    <name evidence="4" type="ORF">SAMN05421818_10780</name>
</gene>
<dbReference type="PANTHER" id="PTHR34819">
    <property type="entry name" value="LARGE CYSTEINE-RICH PERIPLASMIC PROTEIN OMCB"/>
    <property type="match status" value="1"/>
</dbReference>
<evidence type="ECO:0000259" key="3">
    <source>
        <dbReference type="Pfam" id="PF01345"/>
    </source>
</evidence>
<keyword evidence="2" id="KW-0812">Transmembrane</keyword>
<accession>A0A1G8DL55</accession>
<keyword evidence="5" id="KW-1185">Reference proteome</keyword>
<feature type="domain" description="DUF11" evidence="3">
    <location>
        <begin position="1181"/>
        <end position="1273"/>
    </location>
</feature>
<name>A0A1G8DL55_9FLAO</name>
<proteinExistence type="predicted"/>
<feature type="region of interest" description="Disordered" evidence="1">
    <location>
        <begin position="1277"/>
        <end position="1302"/>
    </location>
</feature>
<dbReference type="STRING" id="702745.SAMN05421818_10780"/>
<keyword evidence="2" id="KW-1133">Transmembrane helix</keyword>
<dbReference type="Gene3D" id="2.60.40.740">
    <property type="match status" value="1"/>
</dbReference>
<dbReference type="InterPro" id="IPR047589">
    <property type="entry name" value="DUF11_rpt"/>
</dbReference>
<keyword evidence="2" id="KW-0472">Membrane</keyword>
<feature type="domain" description="DUF11" evidence="3">
    <location>
        <begin position="1310"/>
        <end position="1419"/>
    </location>
</feature>
<organism evidence="4 5">
    <name type="scientific">Myroides phaeus</name>
    <dbReference type="NCBI Taxonomy" id="702745"/>
    <lineage>
        <taxon>Bacteria</taxon>
        <taxon>Pseudomonadati</taxon>
        <taxon>Bacteroidota</taxon>
        <taxon>Flavobacteriia</taxon>
        <taxon>Flavobacteriales</taxon>
        <taxon>Flavobacteriaceae</taxon>
        <taxon>Myroides</taxon>
    </lineage>
</organism>
<dbReference type="InterPro" id="IPR001434">
    <property type="entry name" value="OmcB-like_DUF11"/>
</dbReference>
<feature type="transmembrane region" description="Helical" evidence="2">
    <location>
        <begin position="78"/>
        <end position="98"/>
    </location>
</feature>